<dbReference type="AlphaFoldDB" id="A0A075P4L8"/>
<dbReference type="GO" id="GO:0005996">
    <property type="term" value="P:monosaccharide metabolic process"/>
    <property type="evidence" value="ECO:0007669"/>
    <property type="project" value="UniProtKB-ARBA"/>
</dbReference>
<dbReference type="InterPro" id="IPR002347">
    <property type="entry name" value="SDR_fam"/>
</dbReference>
<evidence type="ECO:0000313" key="5">
    <source>
        <dbReference type="Proteomes" id="UP000056090"/>
    </source>
</evidence>
<evidence type="ECO:0000313" key="4">
    <source>
        <dbReference type="EMBL" id="AIF99890.1"/>
    </source>
</evidence>
<dbReference type="eggNOG" id="COG3347">
    <property type="taxonomic scope" value="Bacteria"/>
</dbReference>
<keyword evidence="2" id="KW-0560">Oxidoreductase</keyword>
<dbReference type="GO" id="GO:0050664">
    <property type="term" value="F:oxidoreductase activity, acting on NAD(P)H, oxygen as acceptor"/>
    <property type="evidence" value="ECO:0007669"/>
    <property type="project" value="TreeGrafter"/>
</dbReference>
<dbReference type="Pfam" id="PF13561">
    <property type="entry name" value="adh_short_C2"/>
    <property type="match status" value="1"/>
</dbReference>
<protein>
    <submittedName>
        <fullName evidence="4">Short-chain dehydrogenase</fullName>
    </submittedName>
</protein>
<dbReference type="Gene3D" id="3.40.50.720">
    <property type="entry name" value="NAD(P)-binding Rossmann-like Domain"/>
    <property type="match status" value="1"/>
</dbReference>
<dbReference type="PANTHER" id="PTHR43008">
    <property type="entry name" value="BENZIL REDUCTASE"/>
    <property type="match status" value="1"/>
</dbReference>
<evidence type="ECO:0000259" key="3">
    <source>
        <dbReference type="SMART" id="SM01007"/>
    </source>
</evidence>
<evidence type="ECO:0000256" key="1">
    <source>
        <dbReference type="ARBA" id="ARBA00006484"/>
    </source>
</evidence>
<dbReference type="GeneID" id="78256206"/>
<organism evidence="4 5">
    <name type="scientific">Alteromonas australica</name>
    <dbReference type="NCBI Taxonomy" id="589873"/>
    <lineage>
        <taxon>Bacteria</taxon>
        <taxon>Pseudomonadati</taxon>
        <taxon>Pseudomonadota</taxon>
        <taxon>Gammaproteobacteria</taxon>
        <taxon>Alteromonadales</taxon>
        <taxon>Alteromonadaceae</taxon>
        <taxon>Alteromonas/Salinimonas group</taxon>
        <taxon>Alteromonas</taxon>
    </lineage>
</organism>
<evidence type="ECO:0000256" key="2">
    <source>
        <dbReference type="ARBA" id="ARBA00023002"/>
    </source>
</evidence>
<dbReference type="InterPro" id="IPR036409">
    <property type="entry name" value="Aldolase_II/adducin_N_sf"/>
</dbReference>
<dbReference type="NCBIfam" id="NF006189">
    <property type="entry name" value="PRK08324.1-3"/>
    <property type="match status" value="1"/>
</dbReference>
<dbReference type="Pfam" id="PF00596">
    <property type="entry name" value="Aldolase_II"/>
    <property type="match status" value="1"/>
</dbReference>
<sequence>MPYKPEDYKFVKYLWEDDVADKLDPIENLVYRSNKLGEDQRITNTGGGNTSAKLMGKDPLTGEEVEVLWVKGSGGDLRTSKKENFSSLYQDKLNALDSNYQSFVDKGYKSAGEDRMVGMFKHCNFCLNPRASSIDTPLHSMISEKHVDHLHPNAVISVASCKDQEALTEVIWGGKLAYVPWMRPGWEAAKLCEDTYAENPDIWGILLGQHGHTNWSNESKSCYETSLWVIETAARYIEEHDKGEMTFGGQKYSSLDGYSSKALLTKFLPIARGMLSNKVKFIGTVQNDEATLRFVNSVDAPRLAELGTSCPDHFLRTKIKPLYIDFNPEQDDVDTLIVKFEQGLEKYREDYTAYYNECKRDDSPAMRDPSPTVILIPGVGMVAWGKNKSESRVTAEFYNCAIEVMRGAEAISEYTALPAQEAFDIEYWALEEAKLQRMPAEKTLARDVVVVIGAGDGIGKATAHRVAREGAHVVCADLNLDNAKATAKELTDIYGQGIGVAGSGISACGPAIALAVDITRRETVEAMLADVVIAYGGIDKVIVTAGVFIAEGSDLAKNDKVFELSFGVNVKGGYIVASEAQKIWENQGLKGAMVLTTSVNAAVSKKGSLAYDTSKAAANHLMRELAVTLSPLINVNALAPATVVQGSNMFPRDRVISSLSKYDIAFADSESTESLRNKLAQFYAQRTLTKQPITPEDQAEAAYLLVSGQLSKTTGQVISVDGGLHEAFLR</sequence>
<comment type="similarity">
    <text evidence="1">Belongs to the short-chain dehydrogenases/reductases (SDR) family.</text>
</comment>
<dbReference type="PANTHER" id="PTHR43008:SF4">
    <property type="entry name" value="CHAIN DEHYDROGENASE, PUTATIVE (AFU_ORTHOLOGUE AFUA_4G08710)-RELATED"/>
    <property type="match status" value="1"/>
</dbReference>
<dbReference type="KEGG" id="aal:EP13_15025"/>
<dbReference type="InterPro" id="IPR001303">
    <property type="entry name" value="Aldolase_II/adducin_N"/>
</dbReference>
<dbReference type="Gene3D" id="3.40.225.10">
    <property type="entry name" value="Class II aldolase/adducin N-terminal domain"/>
    <property type="match status" value="1"/>
</dbReference>
<proteinExistence type="inferred from homology"/>
<reference evidence="4 5" key="1">
    <citation type="submission" date="2014-06" db="EMBL/GenBank/DDBJ databases">
        <title>Genomes of Alteromonas australica, a world apart.</title>
        <authorList>
            <person name="Gonzaga A."/>
            <person name="Lopez-Perez M."/>
            <person name="Rodriguez-Valera F."/>
        </authorList>
    </citation>
    <scope>NUCLEOTIDE SEQUENCE [LARGE SCALE GENOMIC DNA]</scope>
    <source>
        <strain evidence="4 5">H 17</strain>
    </source>
</reference>
<dbReference type="SUPFAM" id="SSF51735">
    <property type="entry name" value="NAD(P)-binding Rossmann-fold domains"/>
    <property type="match status" value="1"/>
</dbReference>
<accession>A0A075P4L8</accession>
<dbReference type="eggNOG" id="COG1028">
    <property type="taxonomic scope" value="Bacteria"/>
</dbReference>
<name>A0A075P4L8_9ALTE</name>
<dbReference type="InterPro" id="IPR036291">
    <property type="entry name" value="NAD(P)-bd_dom_sf"/>
</dbReference>
<dbReference type="InterPro" id="IPR013454">
    <property type="entry name" value="Bifunc_RhaD/ADH"/>
</dbReference>
<dbReference type="SUPFAM" id="SSF53639">
    <property type="entry name" value="AraD/HMP-PK domain-like"/>
    <property type="match status" value="1"/>
</dbReference>
<gene>
    <name evidence="4" type="ORF">EP13_15025</name>
</gene>
<dbReference type="NCBIfam" id="TIGR02632">
    <property type="entry name" value="RhaD_aldol-ADH"/>
    <property type="match status" value="1"/>
</dbReference>
<dbReference type="SMART" id="SM01007">
    <property type="entry name" value="Aldolase_II"/>
    <property type="match status" value="1"/>
</dbReference>
<dbReference type="EMBL" id="CP008849">
    <property type="protein sequence ID" value="AIF99890.1"/>
    <property type="molecule type" value="Genomic_DNA"/>
</dbReference>
<dbReference type="PRINTS" id="PR00081">
    <property type="entry name" value="GDHRDH"/>
</dbReference>
<feature type="domain" description="Class II aldolase/adducin N-terminal" evidence="3">
    <location>
        <begin position="28"/>
        <end position="237"/>
    </location>
</feature>
<dbReference type="Proteomes" id="UP000056090">
    <property type="component" value="Chromosome"/>
</dbReference>
<keyword evidence="5" id="KW-1185">Reference proteome</keyword>
<dbReference type="Pfam" id="PF00106">
    <property type="entry name" value="adh_short"/>
    <property type="match status" value="1"/>
</dbReference>
<dbReference type="RefSeq" id="WP_044057942.1">
    <property type="nucleotide sequence ID" value="NZ_CBCSKJ010000002.1"/>
</dbReference>